<name>A0A0M9VS58_ESCWE</name>
<dbReference type="Proteomes" id="UP000053831">
    <property type="component" value="Unassembled WGS sequence"/>
</dbReference>
<keyword evidence="2" id="KW-1185">Reference proteome</keyword>
<accession>A0A0M9VS58</accession>
<dbReference type="EMBL" id="LGSR01000026">
    <property type="protein sequence ID" value="KOS17362.1"/>
    <property type="molecule type" value="Genomic_DNA"/>
</dbReference>
<evidence type="ECO:0000313" key="2">
    <source>
        <dbReference type="Proteomes" id="UP000053831"/>
    </source>
</evidence>
<dbReference type="STRING" id="150374.A0A0M9VS58"/>
<proteinExistence type="predicted"/>
<dbReference type="OrthoDB" id="5366531at2759"/>
<gene>
    <name evidence="1" type="ORF">ESCO_006370</name>
</gene>
<dbReference type="AlphaFoldDB" id="A0A0M9VS58"/>
<evidence type="ECO:0000313" key="1">
    <source>
        <dbReference type="EMBL" id="KOS17362.1"/>
    </source>
</evidence>
<sequence>MRKRHGADGVWACFQALYPGEHLGLLARDDSEHLRDEIVRSALVTESRFAGLLEVAHTLLERENFQWPDLYVKVMHFLLAEVSLKAAIRWHLQLIPLFKPEADVFGVLLASFVTDPTPKMQRTLLTLYISGAERSLYDHLIPALFASGQSQLALYWRKRLLVFGDHPSSSRSRQFLRFIRLYFPAKELTVQELAVIGPDPWRPASAEEDVASQEMVPEPADVDEAPKGIHSDSIVAKLFASTWTSAEFAINLAHRLGARLLGPRSLQSLALREQESQDLVARLTQLENLGIAISPQIYCKVLITFAKTGEDELLKDLVHCDVHPDEFEDLDNRQRLLAEARRQRNWEMERLFQGIEWALKGGSISQRLNSLLGVELSNRDLVRVKALLDRMRVLRISMTQTSAMKLLRQAFWGVGKYPWDRISETDPYDPRLDRAIDIARRIAHHDVAIPLLYWKKLLFNLGRSRRLSELEQLSLEILRHYTRPRGGLIPVHRDDLPSPLDSSEKEFIPADMPLSHHDHPLRRIFDHRLQRNIVRWAFDQTLAREPELLALTRSGSPGTFAEHDVARGVRLLAQLRDQGVPIDAKTLRSSVLTRIALGQIPGRLRSRARDSNELSVQLLKELLEEAWGEEIFSSLEDLDWELEAHKPRLWKRYPKLFEKAYA</sequence>
<organism evidence="1 2">
    <name type="scientific">Escovopsis weberi</name>
    <dbReference type="NCBI Taxonomy" id="150374"/>
    <lineage>
        <taxon>Eukaryota</taxon>
        <taxon>Fungi</taxon>
        <taxon>Dikarya</taxon>
        <taxon>Ascomycota</taxon>
        <taxon>Pezizomycotina</taxon>
        <taxon>Sordariomycetes</taxon>
        <taxon>Hypocreomycetidae</taxon>
        <taxon>Hypocreales</taxon>
        <taxon>Hypocreaceae</taxon>
        <taxon>Escovopsis</taxon>
    </lineage>
</organism>
<protein>
    <submittedName>
        <fullName evidence="1">Uncharacterized protein</fullName>
    </submittedName>
</protein>
<reference evidence="1 2" key="1">
    <citation type="submission" date="2015-07" db="EMBL/GenBank/DDBJ databases">
        <title>The genome of the fungus Escovopsis weberi, a specialized disease agent of ant agriculture.</title>
        <authorList>
            <person name="de Man T.J."/>
            <person name="Stajich J.E."/>
            <person name="Kubicek C.P."/>
            <person name="Chenthamara K."/>
            <person name="Atanasova L."/>
            <person name="Druzhinina I.S."/>
            <person name="Birnbaum S."/>
            <person name="Barribeau S.M."/>
            <person name="Teiling C."/>
            <person name="Suen G."/>
            <person name="Currie C."/>
            <person name="Gerardo N.M."/>
        </authorList>
    </citation>
    <scope>NUCLEOTIDE SEQUENCE [LARGE SCALE GENOMIC DNA]</scope>
</reference>
<comment type="caution">
    <text evidence="1">The sequence shown here is derived from an EMBL/GenBank/DDBJ whole genome shotgun (WGS) entry which is preliminary data.</text>
</comment>